<evidence type="ECO:0000256" key="1">
    <source>
        <dbReference type="SAM" id="Phobius"/>
    </source>
</evidence>
<feature type="transmembrane region" description="Helical" evidence="1">
    <location>
        <begin position="15"/>
        <end position="35"/>
    </location>
</feature>
<name>A0ABD1G8X8_SALDI</name>
<dbReference type="AlphaFoldDB" id="A0ABD1G8X8"/>
<dbReference type="EMBL" id="JBEAFC010000009">
    <property type="protein sequence ID" value="KAL1540539.1"/>
    <property type="molecule type" value="Genomic_DNA"/>
</dbReference>
<sequence>MFSIHSAKNIYGSAIYISLCFLSIATLRFSAVLVFSQPLTPFHRNLSLLFSASHKFPTLRPLAFAKEENTLVLNKDERFGGWRSELCRVSPEFEHNCRDCDFIGWRSNASSSFEKGRHL</sequence>
<organism evidence="2 3">
    <name type="scientific">Salvia divinorum</name>
    <name type="common">Maria pastora</name>
    <name type="synonym">Diviner's sage</name>
    <dbReference type="NCBI Taxonomy" id="28513"/>
    <lineage>
        <taxon>Eukaryota</taxon>
        <taxon>Viridiplantae</taxon>
        <taxon>Streptophyta</taxon>
        <taxon>Embryophyta</taxon>
        <taxon>Tracheophyta</taxon>
        <taxon>Spermatophyta</taxon>
        <taxon>Magnoliopsida</taxon>
        <taxon>eudicotyledons</taxon>
        <taxon>Gunneridae</taxon>
        <taxon>Pentapetalae</taxon>
        <taxon>asterids</taxon>
        <taxon>lamiids</taxon>
        <taxon>Lamiales</taxon>
        <taxon>Lamiaceae</taxon>
        <taxon>Nepetoideae</taxon>
        <taxon>Mentheae</taxon>
        <taxon>Salviinae</taxon>
        <taxon>Salvia</taxon>
        <taxon>Salvia subgen. Calosphace</taxon>
    </lineage>
</organism>
<evidence type="ECO:0000313" key="2">
    <source>
        <dbReference type="EMBL" id="KAL1540539.1"/>
    </source>
</evidence>
<keyword evidence="1" id="KW-1133">Transmembrane helix</keyword>
<proteinExistence type="predicted"/>
<evidence type="ECO:0000313" key="3">
    <source>
        <dbReference type="Proteomes" id="UP001567538"/>
    </source>
</evidence>
<protein>
    <submittedName>
        <fullName evidence="2">tRNA modification GTPase MnmE</fullName>
    </submittedName>
</protein>
<dbReference type="Proteomes" id="UP001567538">
    <property type="component" value="Unassembled WGS sequence"/>
</dbReference>
<keyword evidence="3" id="KW-1185">Reference proteome</keyword>
<comment type="caution">
    <text evidence="2">The sequence shown here is derived from an EMBL/GenBank/DDBJ whole genome shotgun (WGS) entry which is preliminary data.</text>
</comment>
<accession>A0ABD1G8X8</accession>
<reference evidence="2 3" key="1">
    <citation type="submission" date="2024-06" db="EMBL/GenBank/DDBJ databases">
        <title>A chromosome level genome sequence of Diviner's sage (Salvia divinorum).</title>
        <authorList>
            <person name="Ford S.A."/>
            <person name="Ro D.-K."/>
            <person name="Ness R.W."/>
            <person name="Phillips M.A."/>
        </authorList>
    </citation>
    <scope>NUCLEOTIDE SEQUENCE [LARGE SCALE GENOMIC DNA]</scope>
    <source>
        <strain evidence="2">SAF-2024a</strain>
        <tissue evidence="2">Leaf</tissue>
    </source>
</reference>
<keyword evidence="1" id="KW-0472">Membrane</keyword>
<gene>
    <name evidence="2" type="ORF">AAHA92_24880</name>
</gene>
<keyword evidence="1" id="KW-0812">Transmembrane</keyword>